<evidence type="ECO:0000256" key="1">
    <source>
        <dbReference type="ARBA" id="ARBA00009528"/>
    </source>
</evidence>
<evidence type="ECO:0000256" key="12">
    <source>
        <dbReference type="ARBA" id="ARBA00045966"/>
    </source>
</evidence>
<evidence type="ECO:0000256" key="3">
    <source>
        <dbReference type="ARBA" id="ARBA00022438"/>
    </source>
</evidence>
<sequence length="558" mass="62134">MFTNKILKPIIVRNACLKFQRFYSPYYSDPCGLPPFQSWDPNADGISCEGKIAEGAGLILGVYYDEKDYLNHTICFTKAAALFNHNINGKLVDGLKMFGPLPKLGEVRTFTQLDPAYNLVTVVGLGDNNAGYNKREARDEAKENIRKAVGVACRVLQNHFVDKIYVEGFDDPESAAEGATLALWANQQLRDPARRKIKIPDLIMYGDCDWKKWRIGLEKGEAQNFARKLMEAPANIMTPRTFAYTIVQALCKTSLNVTLRGANWLKEHNMNAFLSNTQGSPQPPFLMEIDYNGCDPAIPPIVLIGKGLTFNSGGLCIKTCEEMKHMRGDMAGAAVVAATFRAVANLGLPINVRGLMPLGENMPGGSAARPRDIVKSTSGKSILIAGQDFDGNLLLSDTICYAQKFKPKYIVSLTTMSKEIETSFDLSASGIFTSNEKLWQLLKTAAVHSGDRIWKLPLWKVFEREVIDVMSADLSNLVKFSRGMPCSNTAFLNQFTCKPNWAHIDLMGTMYEYGKTTYLRRGMSGRPTRTIIEFLGQMAYPPLDIINQQQKQSNYETD</sequence>
<dbReference type="Pfam" id="PF02789">
    <property type="entry name" value="Peptidase_M17_N"/>
    <property type="match status" value="1"/>
</dbReference>
<evidence type="ECO:0000256" key="6">
    <source>
        <dbReference type="ARBA" id="ARBA00023511"/>
    </source>
</evidence>
<dbReference type="GO" id="GO:0070006">
    <property type="term" value="F:metalloaminopeptidase activity"/>
    <property type="evidence" value="ECO:0007669"/>
    <property type="project" value="InterPro"/>
</dbReference>
<dbReference type="Pfam" id="PF00883">
    <property type="entry name" value="Peptidase_M17"/>
    <property type="match status" value="1"/>
</dbReference>
<dbReference type="PANTHER" id="PTHR11963:SF25">
    <property type="entry name" value="CYTOSOL AMINOPEPTIDASE"/>
    <property type="match status" value="1"/>
</dbReference>
<dbReference type="GO" id="GO:0005737">
    <property type="term" value="C:cytoplasm"/>
    <property type="evidence" value="ECO:0007669"/>
    <property type="project" value="InterPro"/>
</dbReference>
<dbReference type="Gene3D" id="3.40.630.10">
    <property type="entry name" value="Zn peptidases"/>
    <property type="match status" value="1"/>
</dbReference>
<protein>
    <recommendedName>
        <fullName evidence="2">Cytosol aminopeptidase</fullName>
        <ecNumber evidence="7">3.4.13.23</ecNumber>
    </recommendedName>
    <alternativeName>
        <fullName evidence="10">Cysteinylglycine-S-conjugate dipeptidase</fullName>
    </alternativeName>
    <alternativeName>
        <fullName evidence="11">Leucine aminopeptidase 3</fullName>
    </alternativeName>
    <alternativeName>
        <fullName evidence="9">Proline aminopeptidase</fullName>
    </alternativeName>
    <alternativeName>
        <fullName evidence="8">Prolyl aminopeptidase</fullName>
    </alternativeName>
</protein>
<dbReference type="InterPro" id="IPR008283">
    <property type="entry name" value="Peptidase_M17_N"/>
</dbReference>
<feature type="domain" description="Peptidase M17 leucyl aminopeptidase N-terminal" evidence="16">
    <location>
        <begin position="76"/>
        <end position="190"/>
    </location>
</feature>
<evidence type="ECO:0000256" key="7">
    <source>
        <dbReference type="ARBA" id="ARBA00023625"/>
    </source>
</evidence>
<comment type="catalytic activity">
    <reaction evidence="6">
        <text>an S-substituted L-cysteinylglycine + H2O = an S-substituted L-cysteine + glycine</text>
        <dbReference type="Rhea" id="RHEA:60444"/>
        <dbReference type="ChEBI" id="CHEBI:15377"/>
        <dbReference type="ChEBI" id="CHEBI:57305"/>
        <dbReference type="ChEBI" id="CHEBI:58717"/>
        <dbReference type="ChEBI" id="CHEBI:143103"/>
        <dbReference type="EC" id="3.4.13.23"/>
    </reaction>
    <physiologicalReaction direction="left-to-right" evidence="6">
        <dbReference type="Rhea" id="RHEA:60445"/>
    </physiologicalReaction>
</comment>
<dbReference type="InterPro" id="IPR000819">
    <property type="entry name" value="Peptidase_M17_C"/>
</dbReference>
<keyword evidence="4" id="KW-0645">Protease</keyword>
<evidence type="ECO:0000256" key="11">
    <source>
        <dbReference type="ARBA" id="ARBA00031564"/>
    </source>
</evidence>
<accession>A0A1B6F785</accession>
<evidence type="ECO:0000256" key="2">
    <source>
        <dbReference type="ARBA" id="ARBA00014190"/>
    </source>
</evidence>
<dbReference type="GO" id="GO:0006508">
    <property type="term" value="P:proteolysis"/>
    <property type="evidence" value="ECO:0007669"/>
    <property type="project" value="UniProtKB-KW"/>
</dbReference>
<name>A0A1B6F785_9HEMI</name>
<dbReference type="InterPro" id="IPR011356">
    <property type="entry name" value="Leucine_aapep/pepB"/>
</dbReference>
<evidence type="ECO:0000259" key="16">
    <source>
        <dbReference type="Pfam" id="PF02789"/>
    </source>
</evidence>
<dbReference type="EMBL" id="GECZ01023758">
    <property type="protein sequence ID" value="JAS46011.1"/>
    <property type="molecule type" value="Transcribed_RNA"/>
</dbReference>
<proteinExistence type="inferred from homology"/>
<comment type="catalytic activity">
    <reaction evidence="14">
        <text>L-cysteinylglycine + H2O = L-cysteine + glycine</text>
        <dbReference type="Rhea" id="RHEA:28783"/>
        <dbReference type="ChEBI" id="CHEBI:15377"/>
        <dbReference type="ChEBI" id="CHEBI:35235"/>
        <dbReference type="ChEBI" id="CHEBI:57305"/>
        <dbReference type="ChEBI" id="CHEBI:61694"/>
    </reaction>
    <physiologicalReaction direction="left-to-right" evidence="14">
        <dbReference type="Rhea" id="RHEA:28784"/>
    </physiologicalReaction>
</comment>
<keyword evidence="5" id="KW-0378">Hydrolase</keyword>
<dbReference type="EC" id="3.4.13.23" evidence="7"/>
<evidence type="ECO:0000256" key="8">
    <source>
        <dbReference type="ARBA" id="ARBA00029605"/>
    </source>
</evidence>
<keyword evidence="3" id="KW-0031">Aminopeptidase</keyword>
<evidence type="ECO:0000256" key="13">
    <source>
        <dbReference type="ARBA" id="ARBA00047881"/>
    </source>
</evidence>
<dbReference type="AlphaFoldDB" id="A0A1B6F785"/>
<evidence type="ECO:0000313" key="17">
    <source>
        <dbReference type="EMBL" id="JAS46011.1"/>
    </source>
</evidence>
<dbReference type="PANTHER" id="PTHR11963">
    <property type="entry name" value="LEUCINE AMINOPEPTIDASE-RELATED"/>
    <property type="match status" value="1"/>
</dbReference>
<evidence type="ECO:0000256" key="9">
    <source>
        <dbReference type="ARBA" id="ARBA00030930"/>
    </source>
</evidence>
<dbReference type="SUPFAM" id="SSF53187">
    <property type="entry name" value="Zn-dependent exopeptidases"/>
    <property type="match status" value="1"/>
</dbReference>
<evidence type="ECO:0000256" key="4">
    <source>
        <dbReference type="ARBA" id="ARBA00022670"/>
    </source>
</evidence>
<feature type="domain" description="Cytosol aminopeptidase" evidence="15">
    <location>
        <begin position="224"/>
        <end position="532"/>
    </location>
</feature>
<comment type="similarity">
    <text evidence="1">Belongs to the peptidase M17 family.</text>
</comment>
<comment type="function">
    <text evidence="12">Cytosolic metallopeptidase that catalyzes the removal of unsubstituted N-terminal hydrophobic amino acids from various peptides. The presence of Zn(2+) ions is essential for the peptidase activity, and the association with other cofactors can modulate the substrate spectificity of the enzyme. For instance, in the presence of Mn(2+), it displays a specific Cys-Gly hydrolyzing activity of Cys-Gly-S-conjugates. Involved in the metabolism of glutathione and in the degradation of glutathione S-conjugates, which may play a role in the control of the cell redox status.</text>
</comment>
<evidence type="ECO:0000256" key="14">
    <source>
        <dbReference type="ARBA" id="ARBA00049107"/>
    </source>
</evidence>
<dbReference type="InterPro" id="IPR043472">
    <property type="entry name" value="Macro_dom-like"/>
</dbReference>
<organism evidence="17">
    <name type="scientific">Cuerna arida</name>
    <dbReference type="NCBI Taxonomy" id="1464854"/>
    <lineage>
        <taxon>Eukaryota</taxon>
        <taxon>Metazoa</taxon>
        <taxon>Ecdysozoa</taxon>
        <taxon>Arthropoda</taxon>
        <taxon>Hexapoda</taxon>
        <taxon>Insecta</taxon>
        <taxon>Pterygota</taxon>
        <taxon>Neoptera</taxon>
        <taxon>Paraneoptera</taxon>
        <taxon>Hemiptera</taxon>
        <taxon>Auchenorrhyncha</taxon>
        <taxon>Membracoidea</taxon>
        <taxon>Cicadellidae</taxon>
        <taxon>Cicadellinae</taxon>
        <taxon>Proconiini</taxon>
        <taxon>Cuerna</taxon>
    </lineage>
</organism>
<comment type="catalytic activity">
    <reaction evidence="13">
        <text>S-benzyl-L-cysteinylglycine + H2O = S-benzyl-L-cysteine + glycine</text>
        <dbReference type="Rhea" id="RHEA:62568"/>
        <dbReference type="ChEBI" id="CHEBI:15377"/>
        <dbReference type="ChEBI" id="CHEBI:57305"/>
        <dbReference type="ChEBI" id="CHEBI:145802"/>
        <dbReference type="ChEBI" id="CHEBI:145803"/>
    </reaction>
    <physiologicalReaction direction="left-to-right" evidence="13">
        <dbReference type="Rhea" id="RHEA:62569"/>
    </physiologicalReaction>
</comment>
<evidence type="ECO:0000256" key="5">
    <source>
        <dbReference type="ARBA" id="ARBA00022801"/>
    </source>
</evidence>
<evidence type="ECO:0000259" key="15">
    <source>
        <dbReference type="Pfam" id="PF00883"/>
    </source>
</evidence>
<dbReference type="SUPFAM" id="SSF52949">
    <property type="entry name" value="Macro domain-like"/>
    <property type="match status" value="1"/>
</dbReference>
<dbReference type="PRINTS" id="PR00481">
    <property type="entry name" value="LAMNOPPTDASE"/>
</dbReference>
<dbReference type="GO" id="GO:0030145">
    <property type="term" value="F:manganese ion binding"/>
    <property type="evidence" value="ECO:0007669"/>
    <property type="project" value="InterPro"/>
</dbReference>
<evidence type="ECO:0000256" key="10">
    <source>
        <dbReference type="ARBA" id="ARBA00030997"/>
    </source>
</evidence>
<gene>
    <name evidence="17" type="ORF">g.25466</name>
</gene>
<reference evidence="17" key="1">
    <citation type="submission" date="2015-11" db="EMBL/GenBank/DDBJ databases">
        <title>De novo transcriptome assembly of four potential Pierce s Disease insect vectors from Arizona vineyards.</title>
        <authorList>
            <person name="Tassone E.E."/>
        </authorList>
    </citation>
    <scope>NUCLEOTIDE SEQUENCE</scope>
</reference>
<dbReference type="Gene3D" id="3.40.220.10">
    <property type="entry name" value="Leucine Aminopeptidase, subunit E, domain 1"/>
    <property type="match status" value="1"/>
</dbReference>